<sequence>MNTTTIPTSLPGVYIIQTKRYPDVRGYFSESYNRAFWQEMFPHDPFVQDNESYSHRGVFRGLHSQQGDAAQSKLVRVVQGKIIDFVVDIDPGSPTYCKFIEVELSSENGRQLYIPRRYAHGFLALGEHNIVSYKVDRYYAPQSEKSFRFDDPKIGLDLARHIDSSRLIISEKDLQGVFLPD</sequence>
<gene>
    <name evidence="6" type="ORF">HQ43_09470</name>
</gene>
<dbReference type="InterPro" id="IPR000888">
    <property type="entry name" value="RmlC-like"/>
</dbReference>
<dbReference type="Gene3D" id="2.60.120.10">
    <property type="entry name" value="Jelly Rolls"/>
    <property type="match status" value="1"/>
</dbReference>
<dbReference type="Pfam" id="PF00908">
    <property type="entry name" value="dTDP_sugar_isom"/>
    <property type="match status" value="1"/>
</dbReference>
<keyword evidence="7" id="KW-1185">Reference proteome</keyword>
<dbReference type="NCBIfam" id="TIGR01221">
    <property type="entry name" value="rmlC"/>
    <property type="match status" value="1"/>
</dbReference>
<name>A0ABR4XL90_9PORP</name>
<evidence type="ECO:0000256" key="1">
    <source>
        <dbReference type="ARBA" id="ARBA00001298"/>
    </source>
</evidence>
<dbReference type="CDD" id="cd00438">
    <property type="entry name" value="cupin_RmlC"/>
    <property type="match status" value="1"/>
</dbReference>
<evidence type="ECO:0000313" key="6">
    <source>
        <dbReference type="EMBL" id="KGN92234.1"/>
    </source>
</evidence>
<dbReference type="InterPro" id="IPR011051">
    <property type="entry name" value="RmlC_Cupin_sf"/>
</dbReference>
<comment type="caution">
    <text evidence="6">The sequence shown here is derived from an EMBL/GenBank/DDBJ whole genome shotgun (WGS) entry which is preliminary data.</text>
</comment>
<accession>A0ABR4XL90</accession>
<dbReference type="PANTHER" id="PTHR21047:SF2">
    <property type="entry name" value="THYMIDINE DIPHOSPHO-4-KETO-RHAMNOSE 3,5-EPIMERASE"/>
    <property type="match status" value="1"/>
</dbReference>
<dbReference type="Proteomes" id="UP000030101">
    <property type="component" value="Unassembled WGS sequence"/>
</dbReference>
<keyword evidence="5" id="KW-0413">Isomerase</keyword>
<evidence type="ECO:0000256" key="3">
    <source>
        <dbReference type="ARBA" id="ARBA00012098"/>
    </source>
</evidence>
<dbReference type="SUPFAM" id="SSF51182">
    <property type="entry name" value="RmlC-like cupins"/>
    <property type="match status" value="1"/>
</dbReference>
<dbReference type="InterPro" id="IPR014710">
    <property type="entry name" value="RmlC-like_jellyroll"/>
</dbReference>
<comment type="subunit">
    <text evidence="5">Homodimer.</text>
</comment>
<evidence type="ECO:0000313" key="7">
    <source>
        <dbReference type="Proteomes" id="UP000030101"/>
    </source>
</evidence>
<reference evidence="6 7" key="1">
    <citation type="submission" date="2014-08" db="EMBL/GenBank/DDBJ databases">
        <title>Porphyromonas canoris strain:OH2762 Genome sequencing.</title>
        <authorList>
            <person name="Wallis C."/>
            <person name="Deusch O."/>
            <person name="O'Flynn C."/>
            <person name="Davis I."/>
            <person name="Jospin G."/>
            <person name="Darling A.E."/>
            <person name="Coil D.A."/>
            <person name="Alexiev A."/>
            <person name="Horsfall A."/>
            <person name="Kirkwood N."/>
            <person name="Harris S."/>
            <person name="Eisen J.A."/>
        </authorList>
    </citation>
    <scope>NUCLEOTIDE SEQUENCE [LARGE SCALE GENOMIC DNA]</scope>
    <source>
        <strain evidence="7">COT-108 OH2762</strain>
    </source>
</reference>
<comment type="similarity">
    <text evidence="5">Belongs to the dTDP-4-dehydrorhamnose 3,5-epimerase family.</text>
</comment>
<dbReference type="RefSeq" id="WP_036792895.1">
    <property type="nucleotide sequence ID" value="NZ_JQZV01000013.1"/>
</dbReference>
<dbReference type="EMBL" id="JQZV01000013">
    <property type="protein sequence ID" value="KGN92234.1"/>
    <property type="molecule type" value="Genomic_DNA"/>
</dbReference>
<organism evidence="6 7">
    <name type="scientific">Porphyromonas canoris</name>
    <dbReference type="NCBI Taxonomy" id="36875"/>
    <lineage>
        <taxon>Bacteria</taxon>
        <taxon>Pseudomonadati</taxon>
        <taxon>Bacteroidota</taxon>
        <taxon>Bacteroidia</taxon>
        <taxon>Bacteroidales</taxon>
        <taxon>Porphyromonadaceae</taxon>
        <taxon>Porphyromonas</taxon>
    </lineage>
</organism>
<evidence type="ECO:0000256" key="5">
    <source>
        <dbReference type="RuleBase" id="RU364069"/>
    </source>
</evidence>
<comment type="pathway">
    <text evidence="5">Carbohydrate biosynthesis; dTDP-L-rhamnose biosynthesis.</text>
</comment>
<proteinExistence type="inferred from homology"/>
<evidence type="ECO:0000256" key="4">
    <source>
        <dbReference type="ARBA" id="ARBA00019595"/>
    </source>
</evidence>
<dbReference type="PANTHER" id="PTHR21047">
    <property type="entry name" value="DTDP-6-DEOXY-D-GLUCOSE-3,5 EPIMERASE"/>
    <property type="match status" value="1"/>
</dbReference>
<comment type="catalytic activity">
    <reaction evidence="1 5">
        <text>dTDP-4-dehydro-6-deoxy-alpha-D-glucose = dTDP-4-dehydro-beta-L-rhamnose</text>
        <dbReference type="Rhea" id="RHEA:16969"/>
        <dbReference type="ChEBI" id="CHEBI:57649"/>
        <dbReference type="ChEBI" id="CHEBI:62830"/>
        <dbReference type="EC" id="5.1.3.13"/>
    </reaction>
</comment>
<dbReference type="EC" id="5.1.3.13" evidence="3 5"/>
<protein>
    <recommendedName>
        <fullName evidence="4 5">dTDP-4-dehydrorhamnose 3,5-epimerase</fullName>
        <ecNumber evidence="3 5">5.1.3.13</ecNumber>
    </recommendedName>
    <alternativeName>
        <fullName evidence="5">Thymidine diphospho-4-keto-rhamnose 3,5-epimerase</fullName>
    </alternativeName>
</protein>
<comment type="function">
    <text evidence="2 5">Catalyzes the epimerization of the C3' and C5'positions of dTDP-6-deoxy-D-xylo-4-hexulose, forming dTDP-6-deoxy-L-lyxo-4-hexulose.</text>
</comment>
<evidence type="ECO:0000256" key="2">
    <source>
        <dbReference type="ARBA" id="ARBA00001997"/>
    </source>
</evidence>